<sequence>MDAETPAPAPQPPEHLSAEITQLLAGWHKGDRRAIAELTPILYSQLRMLARRHLYRERANHTLQPTALVHEAYFRLVEQTRVHWENRTQFFSVASLLMRRVLVDYARAQGAIKRQAGTQKLALDEAVHVPSQGRPVDWLALDEALDELARIEPEYKRVVELRYFMGLTIEEVATVMEISPATVKRYWAQARTWLKQQLVD</sequence>
<evidence type="ECO:0000256" key="1">
    <source>
        <dbReference type="ARBA" id="ARBA00023015"/>
    </source>
</evidence>
<dbReference type="CDD" id="cd06171">
    <property type="entry name" value="Sigma70_r4"/>
    <property type="match status" value="1"/>
</dbReference>
<evidence type="ECO:0000259" key="4">
    <source>
        <dbReference type="Pfam" id="PF07638"/>
    </source>
</evidence>
<dbReference type="InterPro" id="IPR039425">
    <property type="entry name" value="RNA_pol_sigma-70-like"/>
</dbReference>
<protein>
    <submittedName>
        <fullName evidence="5">Sigma-70 family RNA polymerase sigma factor</fullName>
    </submittedName>
</protein>
<evidence type="ECO:0000313" key="6">
    <source>
        <dbReference type="Proteomes" id="UP001054846"/>
    </source>
</evidence>
<dbReference type="PANTHER" id="PTHR43133">
    <property type="entry name" value="RNA POLYMERASE ECF-TYPE SIGMA FACTO"/>
    <property type="match status" value="1"/>
</dbReference>
<keyword evidence="6" id="KW-1185">Reference proteome</keyword>
<evidence type="ECO:0000256" key="3">
    <source>
        <dbReference type="ARBA" id="ARBA00023163"/>
    </source>
</evidence>
<dbReference type="InterPro" id="IPR011517">
    <property type="entry name" value="RNA_pol_sigma70_ECF-like"/>
</dbReference>
<dbReference type="NCBIfam" id="TIGR02999">
    <property type="entry name" value="Sig-70_X6"/>
    <property type="match status" value="1"/>
</dbReference>
<dbReference type="InterPro" id="IPR014284">
    <property type="entry name" value="RNA_pol_sigma-70_dom"/>
</dbReference>
<dbReference type="EMBL" id="CP063845">
    <property type="protein sequence ID" value="UFP96976.1"/>
    <property type="molecule type" value="Genomic_DNA"/>
</dbReference>
<name>A0ABY3PTB7_9CYAN</name>
<dbReference type="Proteomes" id="UP001054846">
    <property type="component" value="Chromosome"/>
</dbReference>
<dbReference type="InterPro" id="IPR053812">
    <property type="entry name" value="HTH_Sigma70_ECF-like"/>
</dbReference>
<keyword evidence="3" id="KW-0804">Transcription</keyword>
<proteinExistence type="predicted"/>
<keyword evidence="1" id="KW-0805">Transcription regulation</keyword>
<dbReference type="InterPro" id="IPR036388">
    <property type="entry name" value="WH-like_DNA-bd_sf"/>
</dbReference>
<keyword evidence="2" id="KW-0731">Sigma factor</keyword>
<evidence type="ECO:0000313" key="5">
    <source>
        <dbReference type="EMBL" id="UFP96976.1"/>
    </source>
</evidence>
<dbReference type="Pfam" id="PF07638">
    <property type="entry name" value="Sigma70_ECF"/>
    <property type="match status" value="1"/>
</dbReference>
<dbReference type="InterPro" id="IPR013324">
    <property type="entry name" value="RNA_pol_sigma_r3/r4-like"/>
</dbReference>
<evidence type="ECO:0000256" key="2">
    <source>
        <dbReference type="ARBA" id="ARBA00023082"/>
    </source>
</evidence>
<reference evidence="5 6" key="1">
    <citation type="journal article" date="2021" name="Genome Biol. Evol.">
        <title>Complete Genome Sequencing of a Novel Gloeobacter Species from a Waterfall Cave in Mexico.</title>
        <authorList>
            <person name="Saw J.H."/>
            <person name="Cardona T."/>
            <person name="Montejano G."/>
        </authorList>
    </citation>
    <scope>NUCLEOTIDE SEQUENCE [LARGE SCALE GENOMIC DNA]</scope>
    <source>
        <strain evidence="5">MG652769</strain>
    </source>
</reference>
<feature type="domain" description="RNA polymerase sigma-70 ECF-like HTH" evidence="4">
    <location>
        <begin position="18"/>
        <end position="198"/>
    </location>
</feature>
<organism evidence="5 6">
    <name type="scientific">Gloeobacter morelensis MG652769</name>
    <dbReference type="NCBI Taxonomy" id="2781736"/>
    <lineage>
        <taxon>Bacteria</taxon>
        <taxon>Bacillati</taxon>
        <taxon>Cyanobacteriota</taxon>
        <taxon>Cyanophyceae</taxon>
        <taxon>Gloeobacterales</taxon>
        <taxon>Gloeobacteraceae</taxon>
        <taxon>Gloeobacter</taxon>
        <taxon>Gloeobacter morelensis</taxon>
    </lineage>
</organism>
<dbReference type="NCBIfam" id="TIGR02937">
    <property type="entry name" value="sigma70-ECF"/>
    <property type="match status" value="1"/>
</dbReference>
<dbReference type="PANTHER" id="PTHR43133:SF39">
    <property type="entry name" value="SIMILAR TO RNA POLYMERASE SIGMA-E FACTOR"/>
    <property type="match status" value="1"/>
</dbReference>
<gene>
    <name evidence="5" type="ORF">ISF26_12140</name>
</gene>
<dbReference type="Gene3D" id="1.10.10.10">
    <property type="entry name" value="Winged helix-like DNA-binding domain superfamily/Winged helix DNA-binding domain"/>
    <property type="match status" value="1"/>
</dbReference>
<dbReference type="SUPFAM" id="SSF88659">
    <property type="entry name" value="Sigma3 and sigma4 domains of RNA polymerase sigma factors"/>
    <property type="match status" value="1"/>
</dbReference>
<accession>A0ABY3PTB7</accession>